<dbReference type="Proteomes" id="UP000235965">
    <property type="component" value="Unassembled WGS sequence"/>
</dbReference>
<gene>
    <name evidence="1" type="ORF">B7P43_G02673</name>
</gene>
<protein>
    <submittedName>
        <fullName evidence="1">Uncharacterized protein</fullName>
    </submittedName>
</protein>
<dbReference type="InParanoid" id="A0A2J7QCL9"/>
<dbReference type="AlphaFoldDB" id="A0A2J7QCL9"/>
<sequence>MHCKRIDPEEKGINLVSIHELFPESSPEHKVILALAYLFITCRTFVEVI</sequence>
<keyword evidence="2" id="KW-1185">Reference proteome</keyword>
<evidence type="ECO:0000313" key="1">
    <source>
        <dbReference type="EMBL" id="PNF26330.1"/>
    </source>
</evidence>
<name>A0A2J7QCL9_9NEOP</name>
<reference evidence="1 2" key="1">
    <citation type="submission" date="2017-12" db="EMBL/GenBank/DDBJ databases">
        <title>Hemimetabolous genomes reveal molecular basis of termite eusociality.</title>
        <authorList>
            <person name="Harrison M.C."/>
            <person name="Jongepier E."/>
            <person name="Robertson H.M."/>
            <person name="Arning N."/>
            <person name="Bitard-Feildel T."/>
            <person name="Chao H."/>
            <person name="Childers C.P."/>
            <person name="Dinh H."/>
            <person name="Doddapaneni H."/>
            <person name="Dugan S."/>
            <person name="Gowin J."/>
            <person name="Greiner C."/>
            <person name="Han Y."/>
            <person name="Hu H."/>
            <person name="Hughes D.S.T."/>
            <person name="Huylmans A.-K."/>
            <person name="Kemena C."/>
            <person name="Kremer L.P.M."/>
            <person name="Lee S.L."/>
            <person name="Lopez-Ezquerra A."/>
            <person name="Mallet L."/>
            <person name="Monroy-Kuhn J.M."/>
            <person name="Moser A."/>
            <person name="Murali S.C."/>
            <person name="Muzny D.M."/>
            <person name="Otani S."/>
            <person name="Piulachs M.-D."/>
            <person name="Poelchau M."/>
            <person name="Qu J."/>
            <person name="Schaub F."/>
            <person name="Wada-Katsumata A."/>
            <person name="Worley K.C."/>
            <person name="Xie Q."/>
            <person name="Ylla G."/>
            <person name="Poulsen M."/>
            <person name="Gibbs R.A."/>
            <person name="Schal C."/>
            <person name="Richards S."/>
            <person name="Belles X."/>
            <person name="Korb J."/>
            <person name="Bornberg-Bauer E."/>
        </authorList>
    </citation>
    <scope>NUCLEOTIDE SEQUENCE [LARGE SCALE GENOMIC DNA]</scope>
    <source>
        <tissue evidence="1">Whole body</tissue>
    </source>
</reference>
<evidence type="ECO:0000313" key="2">
    <source>
        <dbReference type="Proteomes" id="UP000235965"/>
    </source>
</evidence>
<accession>A0A2J7QCL9</accession>
<proteinExistence type="predicted"/>
<comment type="caution">
    <text evidence="1">The sequence shown here is derived from an EMBL/GenBank/DDBJ whole genome shotgun (WGS) entry which is preliminary data.</text>
</comment>
<organism evidence="1 2">
    <name type="scientific">Cryptotermes secundus</name>
    <dbReference type="NCBI Taxonomy" id="105785"/>
    <lineage>
        <taxon>Eukaryota</taxon>
        <taxon>Metazoa</taxon>
        <taxon>Ecdysozoa</taxon>
        <taxon>Arthropoda</taxon>
        <taxon>Hexapoda</taxon>
        <taxon>Insecta</taxon>
        <taxon>Pterygota</taxon>
        <taxon>Neoptera</taxon>
        <taxon>Polyneoptera</taxon>
        <taxon>Dictyoptera</taxon>
        <taxon>Blattodea</taxon>
        <taxon>Blattoidea</taxon>
        <taxon>Termitoidae</taxon>
        <taxon>Kalotermitidae</taxon>
        <taxon>Cryptotermitinae</taxon>
        <taxon>Cryptotermes</taxon>
    </lineage>
</organism>
<dbReference type="EMBL" id="NEVH01016289">
    <property type="protein sequence ID" value="PNF26330.1"/>
    <property type="molecule type" value="Genomic_DNA"/>
</dbReference>